<protein>
    <submittedName>
        <fullName evidence="2">Uncharacterized protein</fullName>
    </submittedName>
</protein>
<accession>A0A0F9HA06</accession>
<comment type="caution">
    <text evidence="2">The sequence shown here is derived from an EMBL/GenBank/DDBJ whole genome shotgun (WGS) entry which is preliminary data.</text>
</comment>
<feature type="non-terminal residue" evidence="2">
    <location>
        <position position="61"/>
    </location>
</feature>
<evidence type="ECO:0000256" key="1">
    <source>
        <dbReference type="SAM" id="MobiDB-lite"/>
    </source>
</evidence>
<dbReference type="Gene3D" id="3.40.350.10">
    <property type="entry name" value="Creatinase/prolidase N-terminal domain"/>
    <property type="match status" value="1"/>
</dbReference>
<organism evidence="2">
    <name type="scientific">marine sediment metagenome</name>
    <dbReference type="NCBI Taxonomy" id="412755"/>
    <lineage>
        <taxon>unclassified sequences</taxon>
        <taxon>metagenomes</taxon>
        <taxon>ecological metagenomes</taxon>
    </lineage>
</organism>
<evidence type="ECO:0000313" key="2">
    <source>
        <dbReference type="EMBL" id="KKM07865.1"/>
    </source>
</evidence>
<feature type="compositionally biased region" description="Basic and acidic residues" evidence="1">
    <location>
        <begin position="1"/>
        <end position="13"/>
    </location>
</feature>
<sequence>MDRHHCDTRKIDPTRGTTLGDGSPNDQNRIEIGPTQLAMCEWEAADITLPNLVDMRSYRHR</sequence>
<dbReference type="AlphaFoldDB" id="A0A0F9HA06"/>
<dbReference type="InterPro" id="IPR029149">
    <property type="entry name" value="Creatin/AminoP/Spt16_N"/>
</dbReference>
<proteinExistence type="predicted"/>
<dbReference type="EMBL" id="LAZR01015680">
    <property type="protein sequence ID" value="KKM07865.1"/>
    <property type="molecule type" value="Genomic_DNA"/>
</dbReference>
<gene>
    <name evidence="2" type="ORF">LCGC14_1729600</name>
</gene>
<feature type="region of interest" description="Disordered" evidence="1">
    <location>
        <begin position="1"/>
        <end position="29"/>
    </location>
</feature>
<reference evidence="2" key="1">
    <citation type="journal article" date="2015" name="Nature">
        <title>Complex archaea that bridge the gap between prokaryotes and eukaryotes.</title>
        <authorList>
            <person name="Spang A."/>
            <person name="Saw J.H."/>
            <person name="Jorgensen S.L."/>
            <person name="Zaremba-Niedzwiedzka K."/>
            <person name="Martijn J."/>
            <person name="Lind A.E."/>
            <person name="van Eijk R."/>
            <person name="Schleper C."/>
            <person name="Guy L."/>
            <person name="Ettema T.J."/>
        </authorList>
    </citation>
    <scope>NUCLEOTIDE SEQUENCE</scope>
</reference>
<name>A0A0F9HA06_9ZZZZ</name>